<dbReference type="Gene3D" id="2.60.40.10">
    <property type="entry name" value="Immunoglobulins"/>
    <property type="match status" value="3"/>
</dbReference>
<dbReference type="EMBL" id="FORI01000003">
    <property type="protein sequence ID" value="SFI63803.1"/>
    <property type="molecule type" value="Genomic_DNA"/>
</dbReference>
<evidence type="ECO:0000313" key="4">
    <source>
        <dbReference type="Proteomes" id="UP000182737"/>
    </source>
</evidence>
<gene>
    <name evidence="3" type="ORF">SAMN04487775_103250</name>
</gene>
<name>A0A1I3JUC1_9SPIR</name>
<keyword evidence="2" id="KW-0472">Membrane</keyword>
<dbReference type="RefSeq" id="WP_074931087.1">
    <property type="nucleotide sequence ID" value="NZ_FORI01000003.1"/>
</dbReference>
<protein>
    <submittedName>
        <fullName evidence="3">FecR family protein</fullName>
    </submittedName>
</protein>
<feature type="region of interest" description="Disordered" evidence="1">
    <location>
        <begin position="953"/>
        <end position="993"/>
    </location>
</feature>
<dbReference type="AlphaFoldDB" id="A0A1I3JUC1"/>
<dbReference type="OrthoDB" id="340531at2"/>
<sequence length="993" mass="110131">MKKKTRSRLSNSLLLPFCITIFVCLIGATTNSWLFYTSFFRALTKQNEQPIATITFKYKTAQRKFLDRVVWDRLRQNSPVYNGDTIHTAALSEATIWFNDGNVMDLMENTMAQVFLTEDMSAAVELEDGYATVDSSDSENGLTLSSNGVQVAVKSGTSLSAGSVSQADTTGAGGTGAGAAAADGKKAAKGLSVQVLKGSASVQNADGTSTAIAQGQELNMSSADGSANVIASRPTLTVLSPARNEKILYHTQGATNVHFSWNNAAESTILQISQDKDFNDVLYRLSSDGLNETDIKLEAGTYFWKLDSSEDGLSEQEAINAGQIKNGKIQVIQSLPPTQVAPAENYTYGYRTRTPAVRIIWTESPYASTYKLEVSKSPSMTNPVIEQRTSTTSSIISTLKEGTYYWRVTPYYTMNKKGFAEPSEIRSFRIERKGELTAPELLVPSENGIVNTETSAKPTSFSWKIENEAQSYTVRIADNPNLRNPAVTFETADNFYSLNSNIIKLKDGKWYWGITMRDVEGNISPVSEIRTFYTMKGVPEQHTVEPADGYNCALNLLPDTKFTWKRNIPENFTSEFEISEDQGFRNIVYKAPVNSTSLRGVNLPLGTYYWRLKSSSTTDETQLITPSKTFNVIGNLDEATLAAPGPRAIARETIPFHFEWKDVSGADYYKVSIYRQSDNKLIYENVVYEPEDNIDMYNPKDFVDKSNYNWRVQAFANEIPGVSSRRTGRLSEGSFYLIKLKPVEITAPSKDAKINGIEAILNPSYAKWSSLDTVAKAQLVLIKTDDHNAEVLKVPTDEQMAKGIMVAPNSVRLDTAEGLRPGRYEIIVYAETLDGVDISNTDAKYRGRFTILPVEPLPSTTNLAANPPLLGAEYLRNPDNPRTITLSWSKVPDATDYIVEIKDKKNKTVLSQIVEKKTSYEIDFLKLYEQNKSTFGKGTFKWTVHAIRRMDTDKDGKADKILQEGPASESTFSTDIPTPKKTKAKGAKNPYGN</sequence>
<evidence type="ECO:0000256" key="2">
    <source>
        <dbReference type="SAM" id="Phobius"/>
    </source>
</evidence>
<organism evidence="3 4">
    <name type="scientific">Treponema bryantii</name>
    <dbReference type="NCBI Taxonomy" id="163"/>
    <lineage>
        <taxon>Bacteria</taxon>
        <taxon>Pseudomonadati</taxon>
        <taxon>Spirochaetota</taxon>
        <taxon>Spirochaetia</taxon>
        <taxon>Spirochaetales</taxon>
        <taxon>Treponemataceae</taxon>
        <taxon>Treponema</taxon>
    </lineage>
</organism>
<accession>A0A1I3JUC1</accession>
<evidence type="ECO:0000313" key="3">
    <source>
        <dbReference type="EMBL" id="SFI63803.1"/>
    </source>
</evidence>
<feature type="transmembrane region" description="Helical" evidence="2">
    <location>
        <begin position="12"/>
        <end position="36"/>
    </location>
</feature>
<feature type="compositionally biased region" description="Basic and acidic residues" evidence="1">
    <location>
        <begin position="953"/>
        <end position="962"/>
    </location>
</feature>
<evidence type="ECO:0000256" key="1">
    <source>
        <dbReference type="SAM" id="MobiDB-lite"/>
    </source>
</evidence>
<keyword evidence="2" id="KW-1133">Transmembrane helix</keyword>
<reference evidence="4" key="1">
    <citation type="submission" date="2016-10" db="EMBL/GenBank/DDBJ databases">
        <authorList>
            <person name="Varghese N."/>
            <person name="Submissions S."/>
        </authorList>
    </citation>
    <scope>NUCLEOTIDE SEQUENCE [LARGE SCALE GENOMIC DNA]</scope>
    <source>
        <strain evidence="4">XBD1002</strain>
    </source>
</reference>
<proteinExistence type="predicted"/>
<dbReference type="InterPro" id="IPR013783">
    <property type="entry name" value="Ig-like_fold"/>
</dbReference>
<feature type="region of interest" description="Disordered" evidence="1">
    <location>
        <begin position="160"/>
        <end position="179"/>
    </location>
</feature>
<keyword evidence="2" id="KW-0812">Transmembrane</keyword>
<dbReference type="Proteomes" id="UP000182737">
    <property type="component" value="Unassembled WGS sequence"/>
</dbReference>
<keyword evidence="4" id="KW-1185">Reference proteome</keyword>